<dbReference type="PROSITE" id="PS50977">
    <property type="entry name" value="HTH_TETR_2"/>
    <property type="match status" value="1"/>
</dbReference>
<dbReference type="eggNOG" id="COG1309">
    <property type="taxonomic scope" value="Bacteria"/>
</dbReference>
<dbReference type="Gene3D" id="1.10.357.10">
    <property type="entry name" value="Tetracycline Repressor, domain 2"/>
    <property type="match status" value="1"/>
</dbReference>
<dbReference type="AlphaFoldDB" id="C5NUJ2"/>
<evidence type="ECO:0000313" key="5">
    <source>
        <dbReference type="Proteomes" id="UP000006004"/>
    </source>
</evidence>
<reference evidence="4" key="1">
    <citation type="submission" date="2009-01" db="EMBL/GenBank/DDBJ databases">
        <authorList>
            <person name="Fulton L."/>
            <person name="Clifton S."/>
            <person name="Chinwalla A.T."/>
            <person name="Mitreva M."/>
            <person name="Sodergren E."/>
            <person name="Weinstock G."/>
            <person name="Clifton S."/>
            <person name="Dooling D.J."/>
            <person name="Fulton B."/>
            <person name="Minx P."/>
            <person name="Pepin K.H."/>
            <person name="Johnson M."/>
            <person name="Bhonagiri V."/>
            <person name="Nash W.E."/>
            <person name="Mardis E.R."/>
            <person name="Wilson R.K."/>
        </authorList>
    </citation>
    <scope>NUCLEOTIDE SEQUENCE [LARGE SCALE GENOMIC DNA]</scope>
    <source>
        <strain evidence="4">ATCC 10379</strain>
    </source>
</reference>
<evidence type="ECO:0000259" key="3">
    <source>
        <dbReference type="PROSITE" id="PS50977"/>
    </source>
</evidence>
<dbReference type="SUPFAM" id="SSF46689">
    <property type="entry name" value="Homeodomain-like"/>
    <property type="match status" value="1"/>
</dbReference>
<protein>
    <recommendedName>
        <fullName evidence="3">HTH tetR-type domain-containing protein</fullName>
    </recommendedName>
</protein>
<organism evidence="4 5">
    <name type="scientific">Gemella haemolysans ATCC 10379</name>
    <dbReference type="NCBI Taxonomy" id="546270"/>
    <lineage>
        <taxon>Bacteria</taxon>
        <taxon>Bacillati</taxon>
        <taxon>Bacillota</taxon>
        <taxon>Bacilli</taxon>
        <taxon>Bacillales</taxon>
        <taxon>Gemellaceae</taxon>
        <taxon>Gemella</taxon>
    </lineage>
</organism>
<dbReference type="InterPro" id="IPR009057">
    <property type="entry name" value="Homeodomain-like_sf"/>
</dbReference>
<accession>C5NUJ2</accession>
<sequence>MAYINKTTKTQRKIQEALLELMKTKKFEVITVSDITSLIDINRSTFYRHYLDKYNVLEKIEDNILIEITDFHNKFINNLSNKNIDITFEISDYINVDNNFFNIFEKHLSSMHILMGENGSITFQNKLKNTMLNVFKRTFSLASINLNKIEKDLLFNFQSASFISIINYWTEHPELTVKELFSFYNRIISNGIVNFVKDNMN</sequence>
<comment type="caution">
    <text evidence="4">The sequence shown here is derived from an EMBL/GenBank/DDBJ whole genome shotgun (WGS) entry which is preliminary data.</text>
</comment>
<keyword evidence="1 2" id="KW-0238">DNA-binding</keyword>
<dbReference type="PANTHER" id="PTHR43479:SF7">
    <property type="entry name" value="TETR-FAMILY TRANSCRIPTIONAL REGULATOR"/>
    <property type="match status" value="1"/>
</dbReference>
<dbReference type="PANTHER" id="PTHR43479">
    <property type="entry name" value="ACREF/ENVCD OPERON REPRESSOR-RELATED"/>
    <property type="match status" value="1"/>
</dbReference>
<dbReference type="Pfam" id="PF14278">
    <property type="entry name" value="TetR_C_8"/>
    <property type="match status" value="1"/>
</dbReference>
<evidence type="ECO:0000256" key="2">
    <source>
        <dbReference type="PROSITE-ProRule" id="PRU00335"/>
    </source>
</evidence>
<feature type="DNA-binding region" description="H-T-H motif" evidence="2">
    <location>
        <begin position="31"/>
        <end position="50"/>
    </location>
</feature>
<evidence type="ECO:0000256" key="1">
    <source>
        <dbReference type="ARBA" id="ARBA00023125"/>
    </source>
</evidence>
<dbReference type="Proteomes" id="UP000006004">
    <property type="component" value="Unassembled WGS sequence"/>
</dbReference>
<keyword evidence="5" id="KW-1185">Reference proteome</keyword>
<feature type="domain" description="HTH tetR-type" evidence="3">
    <location>
        <begin position="8"/>
        <end position="68"/>
    </location>
</feature>
<evidence type="ECO:0000313" key="4">
    <source>
        <dbReference type="EMBL" id="EER69054.1"/>
    </source>
</evidence>
<proteinExistence type="predicted"/>
<dbReference type="InterPro" id="IPR039532">
    <property type="entry name" value="TetR_C_Firmicutes"/>
</dbReference>
<name>C5NUJ2_9BACL</name>
<dbReference type="InterPro" id="IPR050624">
    <property type="entry name" value="HTH-type_Tx_Regulator"/>
</dbReference>
<reference evidence="4" key="2">
    <citation type="submission" date="2009-06" db="EMBL/GenBank/DDBJ databases">
        <authorList>
            <person name="Sebastian Y."/>
            <person name="Madupu R."/>
            <person name="Durkin A.S."/>
            <person name="Torralba M."/>
            <person name="Methe B."/>
            <person name="Sutton G.G."/>
            <person name="Strausberg R.L."/>
            <person name="Nelson K.E."/>
        </authorList>
    </citation>
    <scope>NUCLEOTIDE SEQUENCE [LARGE SCALE GENOMIC DNA]</scope>
    <source>
        <strain evidence="4">ATCC 10379</strain>
    </source>
</reference>
<dbReference type="InterPro" id="IPR001647">
    <property type="entry name" value="HTH_TetR"/>
</dbReference>
<dbReference type="GO" id="GO:0003677">
    <property type="term" value="F:DNA binding"/>
    <property type="evidence" value="ECO:0007669"/>
    <property type="project" value="UniProtKB-UniRule"/>
</dbReference>
<gene>
    <name evidence="4" type="ORF">GEMHA0001_1216</name>
</gene>
<dbReference type="EMBL" id="ACDZ02000005">
    <property type="protein sequence ID" value="EER69054.1"/>
    <property type="molecule type" value="Genomic_DNA"/>
</dbReference>